<evidence type="ECO:0000256" key="2">
    <source>
        <dbReference type="PROSITE-ProRule" id="PRU00169"/>
    </source>
</evidence>
<dbReference type="GO" id="GO:0000160">
    <property type="term" value="P:phosphorelay signal transduction system"/>
    <property type="evidence" value="ECO:0007669"/>
    <property type="project" value="InterPro"/>
</dbReference>
<evidence type="ECO:0000313" key="5">
    <source>
        <dbReference type="Proteomes" id="UP000231658"/>
    </source>
</evidence>
<dbReference type="InterPro" id="IPR001789">
    <property type="entry name" value="Sig_transdc_resp-reg_receiver"/>
</dbReference>
<sequence>MGKTILIVEDSPMCMKLLNDLVSSVGHETINTSTGEEALELAFQHRPELIILDYKLPGMSGVEVNKVLKNDPRTNEIPVIVVSSHCNEREGQQLVLSGFEAFVPKPVSTNKLIDLISKII</sequence>
<evidence type="ECO:0000259" key="3">
    <source>
        <dbReference type="PROSITE" id="PS50110"/>
    </source>
</evidence>
<accession>A0A1C3RDV2</accession>
<dbReference type="Proteomes" id="UP000231658">
    <property type="component" value="Unassembled WGS sequence"/>
</dbReference>
<dbReference type="SMART" id="SM00448">
    <property type="entry name" value="REC"/>
    <property type="match status" value="1"/>
</dbReference>
<dbReference type="InterPro" id="IPR011006">
    <property type="entry name" value="CheY-like_superfamily"/>
</dbReference>
<dbReference type="InterPro" id="IPR050595">
    <property type="entry name" value="Bact_response_regulator"/>
</dbReference>
<dbReference type="PANTHER" id="PTHR44591">
    <property type="entry name" value="STRESS RESPONSE REGULATOR PROTEIN 1"/>
    <property type="match status" value="1"/>
</dbReference>
<gene>
    <name evidence="4" type="primary">divK</name>
    <name evidence="4" type="ORF">MTBPR1_100059</name>
</gene>
<dbReference type="EMBL" id="FLYE01000002">
    <property type="protein sequence ID" value="SCA55418.1"/>
    <property type="molecule type" value="Genomic_DNA"/>
</dbReference>
<organism evidence="4 5">
    <name type="scientific">Candidatus Terasakiella magnetica</name>
    <dbReference type="NCBI Taxonomy" id="1867952"/>
    <lineage>
        <taxon>Bacteria</taxon>
        <taxon>Pseudomonadati</taxon>
        <taxon>Pseudomonadota</taxon>
        <taxon>Alphaproteobacteria</taxon>
        <taxon>Rhodospirillales</taxon>
        <taxon>Terasakiellaceae</taxon>
        <taxon>Terasakiella</taxon>
    </lineage>
</organism>
<dbReference type="OrthoDB" id="9801602at2"/>
<feature type="modified residue" description="4-aspartylphosphate" evidence="2">
    <location>
        <position position="53"/>
    </location>
</feature>
<keyword evidence="1 2" id="KW-0597">Phosphoprotein</keyword>
<name>A0A1C3RDV2_9PROT</name>
<dbReference type="RefSeq" id="WP_069186137.1">
    <property type="nucleotide sequence ID" value="NZ_FLYE01000002.1"/>
</dbReference>
<dbReference type="Pfam" id="PF00072">
    <property type="entry name" value="Response_reg"/>
    <property type="match status" value="1"/>
</dbReference>
<keyword evidence="5" id="KW-1185">Reference proteome</keyword>
<dbReference type="SUPFAM" id="SSF52172">
    <property type="entry name" value="CheY-like"/>
    <property type="match status" value="1"/>
</dbReference>
<dbReference type="Gene3D" id="3.40.50.2300">
    <property type="match status" value="1"/>
</dbReference>
<dbReference type="PROSITE" id="PS50110">
    <property type="entry name" value="RESPONSE_REGULATORY"/>
    <property type="match status" value="1"/>
</dbReference>
<dbReference type="PANTHER" id="PTHR44591:SF3">
    <property type="entry name" value="RESPONSE REGULATORY DOMAIN-CONTAINING PROTEIN"/>
    <property type="match status" value="1"/>
</dbReference>
<evidence type="ECO:0000313" key="4">
    <source>
        <dbReference type="EMBL" id="SCA55418.1"/>
    </source>
</evidence>
<dbReference type="STRING" id="1867952.MTBPR1_100059"/>
<feature type="domain" description="Response regulatory" evidence="3">
    <location>
        <begin position="4"/>
        <end position="120"/>
    </location>
</feature>
<reference evidence="4 5" key="1">
    <citation type="submission" date="2016-07" db="EMBL/GenBank/DDBJ databases">
        <authorList>
            <person name="Lefevre C.T."/>
        </authorList>
    </citation>
    <scope>NUCLEOTIDE SEQUENCE [LARGE SCALE GENOMIC DNA]</scope>
    <source>
        <strain evidence="4">PR1</strain>
    </source>
</reference>
<proteinExistence type="predicted"/>
<protein>
    <submittedName>
        <fullName evidence="4">Polar-differentiation response regulator DivK</fullName>
    </submittedName>
</protein>
<evidence type="ECO:0000256" key="1">
    <source>
        <dbReference type="ARBA" id="ARBA00022553"/>
    </source>
</evidence>
<dbReference type="AlphaFoldDB" id="A0A1C3RDV2"/>